<dbReference type="PANTHER" id="PTHR33121">
    <property type="entry name" value="CYCLIC DI-GMP PHOSPHODIESTERASE PDEF"/>
    <property type="match status" value="1"/>
</dbReference>
<dbReference type="GO" id="GO:0071111">
    <property type="term" value="F:cyclic-guanylate-specific phosphodiesterase activity"/>
    <property type="evidence" value="ECO:0007669"/>
    <property type="project" value="InterPro"/>
</dbReference>
<dbReference type="PANTHER" id="PTHR33121:SF70">
    <property type="entry name" value="SIGNALING PROTEIN YKOW"/>
    <property type="match status" value="1"/>
</dbReference>
<dbReference type="PROSITE" id="PS50883">
    <property type="entry name" value="EAL"/>
    <property type="match status" value="1"/>
</dbReference>
<dbReference type="HOGENOM" id="CLU_000445_70_2_6"/>
<dbReference type="AlphaFoldDB" id="I4K9P9"/>
<evidence type="ECO:0000313" key="2">
    <source>
        <dbReference type="EMBL" id="EIK61439.1"/>
    </source>
</evidence>
<dbReference type="RefSeq" id="WP_003189493.1">
    <property type="nucleotide sequence ID" value="NZ_CM001513.1"/>
</dbReference>
<dbReference type="EMBL" id="AHPN01000001">
    <property type="protein sequence ID" value="EIK61439.1"/>
    <property type="molecule type" value="Genomic_DNA"/>
</dbReference>
<dbReference type="SUPFAM" id="SSF141868">
    <property type="entry name" value="EAL domain-like"/>
    <property type="match status" value="1"/>
</dbReference>
<dbReference type="Proteomes" id="UP000003213">
    <property type="component" value="Chromosome"/>
</dbReference>
<sequence length="418" mass="45936">MQYEKMAIAVCQKNFNITRTQLRCVNRMISFRVMVLGNQASQSEIVVGALSILGVLDVIHVSCCEKAMVTLCSSHGVDILVCDLTNEKLKSFEFLLAVGRARLVSAIVLSSALEPQLLRAIEQIHLFSKIQLIGVMDAADPVKSLGSILHSYTRRITLSLSLPPTSSKLPTEPEVRKGLTAGEFKAWFQPKFNLCDDKLSGVEALVRWEHPGRGLLLPQEFLSAVLAYDLIDEMFEQVFAQGLDLVIWLSQRNLQMPISFNLHTSQLASSGLMSFIENELIERGLHGSSVIFELAENSLLDMPTTIMRGSLQLHSLGCKLAIDDFGVGFSSLTMLCQLPFTQLKLDGSRVRDLDDHSSKAMVACAVALAEALNMSLIVEGVSTQEIRDQVKAMGGTLAQGFHLAQPMSALSLKEWLVS</sequence>
<gene>
    <name evidence="2" type="ORF">PflSS101_1471</name>
</gene>
<dbReference type="InterPro" id="IPR035919">
    <property type="entry name" value="EAL_sf"/>
</dbReference>
<dbReference type="Gene3D" id="3.20.20.450">
    <property type="entry name" value="EAL domain"/>
    <property type="match status" value="1"/>
</dbReference>
<accession>I4K9P9</accession>
<dbReference type="CDD" id="cd01948">
    <property type="entry name" value="EAL"/>
    <property type="match status" value="1"/>
</dbReference>
<comment type="caution">
    <text evidence="2">The sequence shown here is derived from an EMBL/GenBank/DDBJ whole genome shotgun (WGS) entry which is preliminary data.</text>
</comment>
<protein>
    <submittedName>
        <fullName evidence="2">Cyclic diguanylate phosphodiesterase (EAL) domain protein</fullName>
    </submittedName>
</protein>
<dbReference type="Pfam" id="PF00563">
    <property type="entry name" value="EAL"/>
    <property type="match status" value="1"/>
</dbReference>
<evidence type="ECO:0000259" key="1">
    <source>
        <dbReference type="PROSITE" id="PS50883"/>
    </source>
</evidence>
<dbReference type="InterPro" id="IPR050706">
    <property type="entry name" value="Cyclic-di-GMP_PDE-like"/>
</dbReference>
<organism evidence="2">
    <name type="scientific">Pseudomonas lactis</name>
    <dbReference type="NCBI Taxonomy" id="1615674"/>
    <lineage>
        <taxon>Bacteria</taxon>
        <taxon>Pseudomonadati</taxon>
        <taxon>Pseudomonadota</taxon>
        <taxon>Gammaproteobacteria</taxon>
        <taxon>Pseudomonadales</taxon>
        <taxon>Pseudomonadaceae</taxon>
        <taxon>Pseudomonas</taxon>
    </lineage>
</organism>
<name>I4K9P9_9PSED</name>
<dbReference type="InterPro" id="IPR001633">
    <property type="entry name" value="EAL_dom"/>
</dbReference>
<reference evidence="2" key="1">
    <citation type="journal article" date="2012" name="PLoS Genet.">
        <title>Comparative Genomics of Plant-Associated Pseudomonas spp.: Insights into Diversity and Inheritance of Traits Involved in Multitrophic Interactions.</title>
        <authorList>
            <person name="Loper J.E."/>
            <person name="Hassan K.A."/>
            <person name="Mavrodi D.V."/>
            <person name="Davis E.W.II."/>
            <person name="Lim C.K."/>
            <person name="Shaffer B.T."/>
            <person name="Elbourne L.D."/>
            <person name="Stockwell V.O."/>
            <person name="Hartney S.L."/>
            <person name="Breakwell K."/>
            <person name="Henkels M.D."/>
            <person name="Tetu S.G."/>
            <person name="Rangel L.I."/>
            <person name="Kidarsa T.A."/>
            <person name="Wilson N.L."/>
            <person name="van de Mortel J.E."/>
            <person name="Song C."/>
            <person name="Blumhagen R."/>
            <person name="Radune D."/>
            <person name="Hostetler J.B."/>
            <person name="Brinkac L.M."/>
            <person name="Durkin A.S."/>
            <person name="Kluepfel D.A."/>
            <person name="Wechter W.P."/>
            <person name="Anderson A.J."/>
            <person name="Kim Y.C."/>
            <person name="Pierson L.S.III."/>
            <person name="Pierson E.A."/>
            <person name="Lindow S.E."/>
            <person name="Kobayashi D.Y."/>
            <person name="Raaijmakers J.M."/>
            <person name="Weller D.M."/>
            <person name="Thomashow L.S."/>
            <person name="Allen A.E."/>
            <person name="Paulsen I.T."/>
        </authorList>
    </citation>
    <scope>NUCLEOTIDE SEQUENCE [LARGE SCALE GENOMIC DNA]</scope>
    <source>
        <strain evidence="2">SS101</strain>
    </source>
</reference>
<proteinExistence type="predicted"/>
<feature type="domain" description="EAL" evidence="1">
    <location>
        <begin position="168"/>
        <end position="418"/>
    </location>
</feature>
<dbReference type="SMART" id="SM00052">
    <property type="entry name" value="EAL"/>
    <property type="match status" value="1"/>
</dbReference>
<dbReference type="PATRIC" id="fig|1038924.3.peg.1444"/>